<dbReference type="EMBL" id="MGFQ01000024">
    <property type="protein sequence ID" value="OGM09155.1"/>
    <property type="molecule type" value="Genomic_DNA"/>
</dbReference>
<evidence type="ECO:0000313" key="2">
    <source>
        <dbReference type="Proteomes" id="UP000176939"/>
    </source>
</evidence>
<dbReference type="Proteomes" id="UP000176939">
    <property type="component" value="Unassembled WGS sequence"/>
</dbReference>
<organism evidence="1 2">
    <name type="scientific">Candidatus Woesebacteria bacterium RBG_13_36_22</name>
    <dbReference type="NCBI Taxonomy" id="1802478"/>
    <lineage>
        <taxon>Bacteria</taxon>
        <taxon>Candidatus Woeseibacteriota</taxon>
    </lineage>
</organism>
<reference evidence="1 2" key="1">
    <citation type="journal article" date="2016" name="Nat. Commun.">
        <title>Thousands of microbial genomes shed light on interconnected biogeochemical processes in an aquifer system.</title>
        <authorList>
            <person name="Anantharaman K."/>
            <person name="Brown C.T."/>
            <person name="Hug L.A."/>
            <person name="Sharon I."/>
            <person name="Castelle C.J."/>
            <person name="Probst A.J."/>
            <person name="Thomas B.C."/>
            <person name="Singh A."/>
            <person name="Wilkins M.J."/>
            <person name="Karaoz U."/>
            <person name="Brodie E.L."/>
            <person name="Williams K.H."/>
            <person name="Hubbard S.S."/>
            <person name="Banfield J.F."/>
        </authorList>
    </citation>
    <scope>NUCLEOTIDE SEQUENCE [LARGE SCALE GENOMIC DNA]</scope>
</reference>
<name>A0A1F7X4D7_9BACT</name>
<gene>
    <name evidence="1" type="ORF">A2Z67_04410</name>
</gene>
<proteinExistence type="predicted"/>
<accession>A0A1F7X4D7</accession>
<dbReference type="AlphaFoldDB" id="A0A1F7X4D7"/>
<comment type="caution">
    <text evidence="1">The sequence shown here is derived from an EMBL/GenBank/DDBJ whole genome shotgun (WGS) entry which is preliminary data.</text>
</comment>
<sequence>MSVRFKYKILDDKNIEITINGRKKFLLSSKEIVEFKKVLTSAGFDWASRFKCSLDLPECY</sequence>
<protein>
    <submittedName>
        <fullName evidence="1">Uncharacterized protein</fullName>
    </submittedName>
</protein>
<evidence type="ECO:0000313" key="1">
    <source>
        <dbReference type="EMBL" id="OGM09155.1"/>
    </source>
</evidence>